<dbReference type="OrthoDB" id="773154at2759"/>
<dbReference type="AlphaFoldDB" id="A0A9J5WCF9"/>
<evidence type="ECO:0008006" key="6">
    <source>
        <dbReference type="Google" id="ProtNLM"/>
    </source>
</evidence>
<evidence type="ECO:0000259" key="3">
    <source>
        <dbReference type="Pfam" id="PF21647"/>
    </source>
</evidence>
<protein>
    <recommendedName>
        <fullName evidence="6">DUF936 family protein</fullName>
    </recommendedName>
</protein>
<dbReference type="Pfam" id="PF21647">
    <property type="entry name" value="DUF6857"/>
    <property type="match status" value="2"/>
</dbReference>
<dbReference type="InterPro" id="IPR048297">
    <property type="entry name" value="DUF936_dom_pln"/>
</dbReference>
<feature type="domain" description="DUF6857" evidence="3">
    <location>
        <begin position="269"/>
        <end position="350"/>
    </location>
</feature>
<dbReference type="PANTHER" id="PTHR31928">
    <property type="entry name" value="EXPRESSED PROTEIN"/>
    <property type="match status" value="1"/>
</dbReference>
<evidence type="ECO:0000313" key="4">
    <source>
        <dbReference type="EMBL" id="KAG5572988.1"/>
    </source>
</evidence>
<name>A0A9J5WCF9_SOLCO</name>
<dbReference type="EMBL" id="JACXVP010000012">
    <property type="protein sequence ID" value="KAG5572988.1"/>
    <property type="molecule type" value="Genomic_DNA"/>
</dbReference>
<dbReference type="PANTHER" id="PTHR31928:SF2">
    <property type="entry name" value="EXPRESSED PROTEIN"/>
    <property type="match status" value="1"/>
</dbReference>
<dbReference type="Pfam" id="PF06075">
    <property type="entry name" value="DUF936"/>
    <property type="match status" value="1"/>
</dbReference>
<dbReference type="InterPro" id="IPR010341">
    <property type="entry name" value="DUF936_pln"/>
</dbReference>
<evidence type="ECO:0000313" key="5">
    <source>
        <dbReference type="Proteomes" id="UP000824120"/>
    </source>
</evidence>
<accession>A0A9J5WCF9</accession>
<feature type="domain" description="DUF6857" evidence="3">
    <location>
        <begin position="363"/>
        <end position="514"/>
    </location>
</feature>
<evidence type="ECO:0000256" key="1">
    <source>
        <dbReference type="SAM" id="MobiDB-lite"/>
    </source>
</evidence>
<feature type="domain" description="DUF936" evidence="2">
    <location>
        <begin position="4"/>
        <end position="119"/>
    </location>
</feature>
<dbReference type="Proteomes" id="UP000824120">
    <property type="component" value="Chromosome 12"/>
</dbReference>
<dbReference type="InterPro" id="IPR049172">
    <property type="entry name" value="DUF6857_pln"/>
</dbReference>
<gene>
    <name evidence="4" type="ORF">H5410_062754</name>
</gene>
<organism evidence="4 5">
    <name type="scientific">Solanum commersonii</name>
    <name type="common">Commerson's wild potato</name>
    <name type="synonym">Commerson's nightshade</name>
    <dbReference type="NCBI Taxonomy" id="4109"/>
    <lineage>
        <taxon>Eukaryota</taxon>
        <taxon>Viridiplantae</taxon>
        <taxon>Streptophyta</taxon>
        <taxon>Embryophyta</taxon>
        <taxon>Tracheophyta</taxon>
        <taxon>Spermatophyta</taxon>
        <taxon>Magnoliopsida</taxon>
        <taxon>eudicotyledons</taxon>
        <taxon>Gunneridae</taxon>
        <taxon>Pentapetalae</taxon>
        <taxon>asterids</taxon>
        <taxon>lamiids</taxon>
        <taxon>Solanales</taxon>
        <taxon>Solanaceae</taxon>
        <taxon>Solanoideae</taxon>
        <taxon>Solaneae</taxon>
        <taxon>Solanum</taxon>
    </lineage>
</organism>
<keyword evidence="5" id="KW-1185">Reference proteome</keyword>
<sequence>MASLVPEVLIKLLQSMNSNVKVRGEYRSVLLQVISIVPALSGSELWPNHGFFIKVSDSSHSTYVTLSKEDNEFILNNKLQLGQFFYVDKMEAGTPVPVLVGVRPIPGRHPFVGNPKDLMQMLEPSEVPDQENSTSGPKLNELPEVKKENEKKKKFIIKEEKAVVASRYMQGVSNQNVKIGGNDQGTGAKGVENESNGADHKVVHLKGKQPEVKSQTQPTTPSRSRSDAFSPNSDVNVLNSRELSTTPRFSTLKCTSSKQENIKENGPFSETLIPWSSLPANLTKPGKGILRRKKLASLIAAEAQEEALTATNLLHCFSMFAELCSSASPESPHLNLSKFFTLNQLMDQLNTNKTNEQILDNFASKLSLQDKEKSSKKTRSLNDTKNTPKSLIEVSVSEKVEWAKGDGSKGIKELRDVLFNEMQSWFLQFMDEALDVGFQLSEQEHKKKTRVVQQTDTNNQIALALSQLKHANDWLDKLQSKSTLNKDVAETVDRLKQKLYACLLIHIDSAASALGKPCS</sequence>
<feature type="region of interest" description="Disordered" evidence="1">
    <location>
        <begin position="175"/>
        <end position="235"/>
    </location>
</feature>
<proteinExistence type="predicted"/>
<evidence type="ECO:0000259" key="2">
    <source>
        <dbReference type="Pfam" id="PF06075"/>
    </source>
</evidence>
<reference evidence="4 5" key="1">
    <citation type="submission" date="2020-09" db="EMBL/GenBank/DDBJ databases">
        <title>De no assembly of potato wild relative species, Solanum commersonii.</title>
        <authorList>
            <person name="Cho K."/>
        </authorList>
    </citation>
    <scope>NUCLEOTIDE SEQUENCE [LARGE SCALE GENOMIC DNA]</scope>
    <source>
        <strain evidence="4">LZ3.2</strain>
        <tissue evidence="4">Leaf</tissue>
    </source>
</reference>
<feature type="compositionally biased region" description="Polar residues" evidence="1">
    <location>
        <begin position="212"/>
        <end position="235"/>
    </location>
</feature>
<comment type="caution">
    <text evidence="4">The sequence shown here is derived from an EMBL/GenBank/DDBJ whole genome shotgun (WGS) entry which is preliminary data.</text>
</comment>